<keyword evidence="4" id="KW-1185">Reference proteome</keyword>
<evidence type="ECO:0000256" key="1">
    <source>
        <dbReference type="ARBA" id="ARBA00002670"/>
    </source>
</evidence>
<dbReference type="Proteomes" id="UP000008493">
    <property type="component" value="Unassembled WGS sequence"/>
</dbReference>
<evidence type="ECO:0000313" key="4">
    <source>
        <dbReference type="Proteomes" id="UP000008493"/>
    </source>
</evidence>
<sequence>MANQIYLNVLANYKFYNKVASLLKVFPRSNKFYLPENKNCKSLVLYGTNLSSTINYPKYTSIVKYMVSIPNNILFPLIGILLSDGCITINNSSKLLMAEQYPKDIGARFRFKQSIKRSDYVFNVFSLISHYCISYPTLVKTRVNRKDFVGIEIITRSLPCFLVLFRKFYFKGKKIIPLDFYDLITYEGLAHWIMGDGSFVKGGGLYLQTQSFTVKECVFIINTFYIKFGIESKIHFQRGLPVLYVTVESIRKIYPQIKEFIIPSMEYKFQYKLKK</sequence>
<dbReference type="HOGENOM" id="CLU_1011814_0_0_1"/>
<name>K5XIF0_AGABU</name>
<dbReference type="InterPro" id="IPR027434">
    <property type="entry name" value="Homing_endonucl"/>
</dbReference>
<dbReference type="Gene3D" id="3.10.28.10">
    <property type="entry name" value="Homing endonucleases"/>
    <property type="match status" value="2"/>
</dbReference>
<dbReference type="GeneID" id="18829800"/>
<dbReference type="STRING" id="597362.K5XIF0"/>
<organism evidence="3 4">
    <name type="scientific">Agaricus bisporus var. burnettii (strain JB137-S8 / ATCC MYA-4627 / FGSC 10392)</name>
    <name type="common">White button mushroom</name>
    <dbReference type="NCBI Taxonomy" id="597362"/>
    <lineage>
        <taxon>Eukaryota</taxon>
        <taxon>Fungi</taxon>
        <taxon>Dikarya</taxon>
        <taxon>Basidiomycota</taxon>
        <taxon>Agaricomycotina</taxon>
        <taxon>Agaricomycetes</taxon>
        <taxon>Agaricomycetidae</taxon>
        <taxon>Agaricales</taxon>
        <taxon>Agaricineae</taxon>
        <taxon>Agaricaceae</taxon>
        <taxon>Agaricus</taxon>
    </lineage>
</organism>
<dbReference type="EMBL" id="JH971554">
    <property type="protein sequence ID" value="EKM74225.1"/>
    <property type="molecule type" value="Genomic_DNA"/>
</dbReference>
<proteinExistence type="predicted"/>
<gene>
    <name evidence="3" type="ORF">AGABI1DRAFT_48380</name>
</gene>
<dbReference type="Pfam" id="PF03161">
    <property type="entry name" value="LAGLIDADG_2"/>
    <property type="match status" value="1"/>
</dbReference>
<evidence type="ECO:0000313" key="3">
    <source>
        <dbReference type="EMBL" id="EKM74225.1"/>
    </source>
</evidence>
<accession>K5XIF0</accession>
<dbReference type="AlphaFoldDB" id="K5XIF0"/>
<reference evidence="4" key="1">
    <citation type="journal article" date="2012" name="Proc. Natl. Acad. Sci. U.S.A.">
        <title>Genome sequence of the button mushroom Agaricus bisporus reveals mechanisms governing adaptation to a humic-rich ecological niche.</title>
        <authorList>
            <person name="Morin E."/>
            <person name="Kohler A."/>
            <person name="Baker A.R."/>
            <person name="Foulongne-Oriol M."/>
            <person name="Lombard V."/>
            <person name="Nagy L.G."/>
            <person name="Ohm R.A."/>
            <person name="Patyshakuliyeva A."/>
            <person name="Brun A."/>
            <person name="Aerts A.L."/>
            <person name="Bailey A.M."/>
            <person name="Billette C."/>
            <person name="Coutinho P.M."/>
            <person name="Deakin G."/>
            <person name="Doddapaneni H."/>
            <person name="Floudas D."/>
            <person name="Grimwood J."/>
            <person name="Hilden K."/>
            <person name="Kuees U."/>
            <person name="LaButti K.M."/>
            <person name="Lapidus A."/>
            <person name="Lindquist E.A."/>
            <person name="Lucas S.M."/>
            <person name="Murat C."/>
            <person name="Riley R.W."/>
            <person name="Salamov A.A."/>
            <person name="Schmutz J."/>
            <person name="Subramanian V."/>
            <person name="Woesten H.A.B."/>
            <person name="Xu J."/>
            <person name="Eastwood D.C."/>
            <person name="Foster G.D."/>
            <person name="Sonnenberg A.S."/>
            <person name="Cullen D."/>
            <person name="de Vries R.P."/>
            <person name="Lundell T."/>
            <person name="Hibbett D.S."/>
            <person name="Henrissat B."/>
            <person name="Burton K.S."/>
            <person name="Kerrigan R.W."/>
            <person name="Challen M.P."/>
            <person name="Grigoriev I.V."/>
            <person name="Martin F."/>
        </authorList>
    </citation>
    <scope>NUCLEOTIDE SEQUENCE [LARGE SCALE GENOMIC DNA]</scope>
    <source>
        <strain evidence="4">JB137-S8 / ATCC MYA-4627 / FGSC 10392</strain>
    </source>
</reference>
<protein>
    <recommendedName>
        <fullName evidence="2">Homing endonuclease LAGLIDADG domain-containing protein</fullName>
    </recommendedName>
</protein>
<dbReference type="OrthoDB" id="3251721at2759"/>
<dbReference type="RefSeq" id="XP_007335135.1">
    <property type="nucleotide sequence ID" value="XM_007335073.1"/>
</dbReference>
<dbReference type="InParanoid" id="K5XIF0"/>
<dbReference type="GO" id="GO:0004519">
    <property type="term" value="F:endonuclease activity"/>
    <property type="evidence" value="ECO:0007669"/>
    <property type="project" value="InterPro"/>
</dbReference>
<comment type="function">
    <text evidence="1">Mitochondrial DNA endonuclease involved in intron homing.</text>
</comment>
<evidence type="ECO:0000259" key="2">
    <source>
        <dbReference type="Pfam" id="PF03161"/>
    </source>
</evidence>
<dbReference type="eggNOG" id="ENOG502S5A9">
    <property type="taxonomic scope" value="Eukaryota"/>
</dbReference>
<feature type="domain" description="Homing endonuclease LAGLIDADG" evidence="2">
    <location>
        <begin position="77"/>
        <end position="252"/>
    </location>
</feature>
<dbReference type="KEGG" id="abp:AGABI1DRAFT48380"/>
<dbReference type="InterPro" id="IPR004860">
    <property type="entry name" value="LAGLIDADG_dom"/>
</dbReference>
<dbReference type="SUPFAM" id="SSF55608">
    <property type="entry name" value="Homing endonucleases"/>
    <property type="match status" value="1"/>
</dbReference>